<dbReference type="OrthoDB" id="409122at2759"/>
<evidence type="ECO:0000256" key="3">
    <source>
        <dbReference type="ARBA" id="ARBA00004239"/>
    </source>
</evidence>
<keyword evidence="8 11" id="KW-0720">Serine protease</keyword>
<dbReference type="PANTHER" id="PTHR14218">
    <property type="entry name" value="PROTEASE S8 TRIPEPTIDYL PEPTIDASE I CLN2"/>
    <property type="match status" value="1"/>
</dbReference>
<evidence type="ECO:0000256" key="2">
    <source>
        <dbReference type="ARBA" id="ARBA00002451"/>
    </source>
</evidence>
<dbReference type="InterPro" id="IPR015366">
    <property type="entry name" value="S53_propep"/>
</dbReference>
<feature type="binding site" evidence="11">
    <location>
        <position position="536"/>
    </location>
    <ligand>
        <name>Ca(2+)</name>
        <dbReference type="ChEBI" id="CHEBI:29108"/>
    </ligand>
</feature>
<feature type="active site" description="Charge relay system" evidence="11">
    <location>
        <position position="485"/>
    </location>
</feature>
<keyword evidence="10" id="KW-0865">Zymogen</keyword>
<keyword evidence="6 11" id="KW-0479">Metal-binding</keyword>
<dbReference type="SMART" id="SM00944">
    <property type="entry name" value="Pro-kuma_activ"/>
    <property type="match status" value="1"/>
</dbReference>
<feature type="binding site" evidence="11">
    <location>
        <position position="557"/>
    </location>
    <ligand>
        <name>Ca(2+)</name>
        <dbReference type="ChEBI" id="CHEBI:29108"/>
    </ligand>
</feature>
<dbReference type="PROSITE" id="PS51695">
    <property type="entry name" value="SEDOLISIN"/>
    <property type="match status" value="1"/>
</dbReference>
<dbReference type="AlphaFoldDB" id="A0A6A4HQX5"/>
<dbReference type="EMBL" id="ML769460">
    <property type="protein sequence ID" value="KAE9400150.1"/>
    <property type="molecule type" value="Genomic_DNA"/>
</dbReference>
<feature type="binding site" evidence="11">
    <location>
        <position position="537"/>
    </location>
    <ligand>
        <name>Ca(2+)</name>
        <dbReference type="ChEBI" id="CHEBI:29108"/>
    </ligand>
</feature>
<dbReference type="GO" id="GO:0046872">
    <property type="term" value="F:metal ion binding"/>
    <property type="evidence" value="ECO:0007669"/>
    <property type="project" value="UniProtKB-UniRule"/>
</dbReference>
<organism evidence="14 15">
    <name type="scientific">Gymnopus androsaceus JB14</name>
    <dbReference type="NCBI Taxonomy" id="1447944"/>
    <lineage>
        <taxon>Eukaryota</taxon>
        <taxon>Fungi</taxon>
        <taxon>Dikarya</taxon>
        <taxon>Basidiomycota</taxon>
        <taxon>Agaricomycotina</taxon>
        <taxon>Agaricomycetes</taxon>
        <taxon>Agaricomycetidae</taxon>
        <taxon>Agaricales</taxon>
        <taxon>Marasmiineae</taxon>
        <taxon>Omphalotaceae</taxon>
        <taxon>Gymnopus</taxon>
    </lineage>
</organism>
<comment type="subcellular location">
    <subcellularLocation>
        <location evidence="3">Secreted</location>
        <location evidence="3">Extracellular space</location>
    </subcellularLocation>
</comment>
<accession>A0A6A4HQX5</accession>
<dbReference type="SUPFAM" id="SSF54897">
    <property type="entry name" value="Protease propeptides/inhibitors"/>
    <property type="match status" value="1"/>
</dbReference>
<proteinExistence type="predicted"/>
<evidence type="ECO:0000256" key="11">
    <source>
        <dbReference type="PROSITE-ProRule" id="PRU01032"/>
    </source>
</evidence>
<feature type="chain" id="PRO_5025519822" description="tripeptidyl-peptidase II" evidence="12">
    <location>
        <begin position="20"/>
        <end position="577"/>
    </location>
</feature>
<feature type="active site" description="Charge relay system" evidence="11">
    <location>
        <position position="292"/>
    </location>
</feature>
<comment type="catalytic activity">
    <reaction evidence="1">
        <text>Release of an N-terminal tripeptide from a polypeptide.</text>
        <dbReference type="EC" id="3.4.14.10"/>
    </reaction>
</comment>
<dbReference type="Gene3D" id="3.40.50.200">
    <property type="entry name" value="Peptidase S8/S53 domain"/>
    <property type="match status" value="1"/>
</dbReference>
<dbReference type="CDD" id="cd04056">
    <property type="entry name" value="Peptidases_S53"/>
    <property type="match status" value="1"/>
</dbReference>
<evidence type="ECO:0000259" key="13">
    <source>
        <dbReference type="PROSITE" id="PS51695"/>
    </source>
</evidence>
<dbReference type="InterPro" id="IPR036852">
    <property type="entry name" value="Peptidase_S8/S53_dom_sf"/>
</dbReference>
<dbReference type="GO" id="GO:0008240">
    <property type="term" value="F:tripeptidyl-peptidase activity"/>
    <property type="evidence" value="ECO:0007669"/>
    <property type="project" value="UniProtKB-EC"/>
</dbReference>
<evidence type="ECO:0000256" key="10">
    <source>
        <dbReference type="ARBA" id="ARBA00023145"/>
    </source>
</evidence>
<protein>
    <recommendedName>
        <fullName evidence="4">tripeptidyl-peptidase II</fullName>
        <ecNumber evidence="4">3.4.14.10</ecNumber>
    </recommendedName>
</protein>
<evidence type="ECO:0000256" key="12">
    <source>
        <dbReference type="SAM" id="SignalP"/>
    </source>
</evidence>
<dbReference type="SUPFAM" id="SSF52743">
    <property type="entry name" value="Subtilisin-like"/>
    <property type="match status" value="1"/>
</dbReference>
<evidence type="ECO:0000256" key="7">
    <source>
        <dbReference type="ARBA" id="ARBA00022801"/>
    </source>
</evidence>
<sequence length="577" mass="60251">MVRLASYAILFSGIATSWAAGIPARRAMVVHDQRELPAYFTSAGAPSSDTPINLKIALTASDRDGLEQTLWDVSTPGSALYGQHLSFEEAKTFAAPSTASVSAVTEWLNENGITDITTSGAFGEWLGFSTTISSANSLFDADFQQFTEINGPTQLTRTLAYSLPADLQQHINLVHPATDFVRKINAGPKFRAFKSTNNTARALTAPASCNTIVTPTCLQDLYGIPKTPATEASNKLGVSGFIDQWPQTADLKSFLKALRPDISSTTTFSLTTLDGGSDPQSAEDAGIEADLDTQYTVGVATGVPVVFFSVGEDNEDGDLDGFLDIMNTINAETAPPNVLTTSYGFNENELTTASANQLCDAYMTAGTRGVSILFASGDGGVSGSQSESCTTFVPTFPSGCQFLTSVGATQDVAETAASFSAGGFSNFFTQPSYQTAAVATYLTALGTTNSGKFTPTGRAYPDVSAQGVDVEIFFGGEEGTVDGTSCASPIFTSVIALINDQLVAAGQKSLMQSIIAHTDTAHLFFSLYANPGALFDITTGDNPGCNTNGFPAKAGWDPVTGLGTPNFASLLAAALAA</sequence>
<keyword evidence="9 11" id="KW-0106">Calcium</keyword>
<feature type="signal peptide" evidence="12">
    <location>
        <begin position="1"/>
        <end position="19"/>
    </location>
</feature>
<dbReference type="InterPro" id="IPR030400">
    <property type="entry name" value="Sedolisin_dom"/>
</dbReference>
<evidence type="ECO:0000313" key="14">
    <source>
        <dbReference type="EMBL" id="KAE9400150.1"/>
    </source>
</evidence>
<comment type="cofactor">
    <cofactor evidence="11">
        <name>Ca(2+)</name>
        <dbReference type="ChEBI" id="CHEBI:29108"/>
    </cofactor>
    <text evidence="11">Binds 1 Ca(2+) ion per subunit.</text>
</comment>
<keyword evidence="7 11" id="KW-0378">Hydrolase</keyword>
<dbReference type="EC" id="3.4.14.10" evidence="4"/>
<name>A0A6A4HQX5_9AGAR</name>
<comment type="function">
    <text evidence="2">Secreted tripeptidyl-peptidase which degrades proteins at acidic pHs and is involved in virulence.</text>
</comment>
<evidence type="ECO:0000256" key="6">
    <source>
        <dbReference type="ARBA" id="ARBA00022723"/>
    </source>
</evidence>
<dbReference type="InterPro" id="IPR050819">
    <property type="entry name" value="Tripeptidyl-peptidase_I"/>
</dbReference>
<evidence type="ECO:0000313" key="15">
    <source>
        <dbReference type="Proteomes" id="UP000799118"/>
    </source>
</evidence>
<keyword evidence="12" id="KW-0732">Signal</keyword>
<feature type="domain" description="Peptidase S53" evidence="13">
    <location>
        <begin position="212"/>
        <end position="577"/>
    </location>
</feature>
<keyword evidence="5 11" id="KW-0645">Protease</keyword>
<keyword evidence="15" id="KW-1185">Reference proteome</keyword>
<dbReference type="Pfam" id="PF00082">
    <property type="entry name" value="Peptidase_S8"/>
    <property type="match status" value="1"/>
</dbReference>
<dbReference type="CDD" id="cd11377">
    <property type="entry name" value="Pro-peptidase_S53"/>
    <property type="match status" value="1"/>
</dbReference>
<dbReference type="GO" id="GO:0004252">
    <property type="term" value="F:serine-type endopeptidase activity"/>
    <property type="evidence" value="ECO:0007669"/>
    <property type="project" value="UniProtKB-UniRule"/>
</dbReference>
<evidence type="ECO:0000256" key="9">
    <source>
        <dbReference type="ARBA" id="ARBA00022837"/>
    </source>
</evidence>
<dbReference type="GO" id="GO:0005576">
    <property type="term" value="C:extracellular region"/>
    <property type="evidence" value="ECO:0007669"/>
    <property type="project" value="UniProtKB-SubCell"/>
</dbReference>
<dbReference type="PANTHER" id="PTHR14218:SF15">
    <property type="entry name" value="TRIPEPTIDYL-PEPTIDASE 1"/>
    <property type="match status" value="1"/>
</dbReference>
<dbReference type="InterPro" id="IPR000209">
    <property type="entry name" value="Peptidase_S8/S53_dom"/>
</dbReference>
<dbReference type="Proteomes" id="UP000799118">
    <property type="component" value="Unassembled WGS sequence"/>
</dbReference>
<evidence type="ECO:0000256" key="1">
    <source>
        <dbReference type="ARBA" id="ARBA00001910"/>
    </source>
</evidence>
<evidence type="ECO:0000256" key="8">
    <source>
        <dbReference type="ARBA" id="ARBA00022825"/>
    </source>
</evidence>
<evidence type="ECO:0000256" key="5">
    <source>
        <dbReference type="ARBA" id="ARBA00022670"/>
    </source>
</evidence>
<feature type="binding site" evidence="11">
    <location>
        <position position="555"/>
    </location>
    <ligand>
        <name>Ca(2+)</name>
        <dbReference type="ChEBI" id="CHEBI:29108"/>
    </ligand>
</feature>
<evidence type="ECO:0000256" key="4">
    <source>
        <dbReference type="ARBA" id="ARBA00012462"/>
    </source>
</evidence>
<gene>
    <name evidence="14" type="ORF">BT96DRAFT_993315</name>
</gene>
<dbReference type="Pfam" id="PF09286">
    <property type="entry name" value="Pro-kuma_activ"/>
    <property type="match status" value="1"/>
</dbReference>
<dbReference type="GO" id="GO:0006508">
    <property type="term" value="P:proteolysis"/>
    <property type="evidence" value="ECO:0007669"/>
    <property type="project" value="UniProtKB-KW"/>
</dbReference>
<feature type="active site" description="Charge relay system" evidence="11">
    <location>
        <position position="288"/>
    </location>
</feature>
<reference evidence="14" key="1">
    <citation type="journal article" date="2019" name="Environ. Microbiol.">
        <title>Fungal ecological strategies reflected in gene transcription - a case study of two litter decomposers.</title>
        <authorList>
            <person name="Barbi F."/>
            <person name="Kohler A."/>
            <person name="Barry K."/>
            <person name="Baskaran P."/>
            <person name="Daum C."/>
            <person name="Fauchery L."/>
            <person name="Ihrmark K."/>
            <person name="Kuo A."/>
            <person name="LaButti K."/>
            <person name="Lipzen A."/>
            <person name="Morin E."/>
            <person name="Grigoriev I.V."/>
            <person name="Henrissat B."/>
            <person name="Lindahl B."/>
            <person name="Martin F."/>
        </authorList>
    </citation>
    <scope>NUCLEOTIDE SEQUENCE</scope>
    <source>
        <strain evidence="14">JB14</strain>
    </source>
</reference>